<sequence length="139" mass="15730">MIRKQKLAVSRMNVNKVYEVLDGYASVLVFSEKQSGILAGSKSTQKPCSVKFLRVKYRKNKHESNLTMSNDCSCKYVGKSTGNTTQKHKWVVRSDKLISQMTIYAPEVGHELDFEVKTRKQLLAAGKAVSKRLNMRVSD</sequence>
<reference evidence="1" key="1">
    <citation type="submission" date="2016-01" db="EMBL/GenBank/DDBJ databases">
        <title>Reference transcriptome for the parasite Schistocephalus solidus: insights into the molecular evolution of parasitism.</title>
        <authorList>
            <person name="Hebert F.O."/>
            <person name="Grambauer S."/>
            <person name="Barber I."/>
            <person name="Landry C.R."/>
            <person name="Aubin-Horth N."/>
        </authorList>
    </citation>
    <scope>NUCLEOTIDE SEQUENCE</scope>
</reference>
<protein>
    <submittedName>
        <fullName evidence="1">Uncharacterized protein</fullName>
    </submittedName>
</protein>
<proteinExistence type="predicted"/>
<gene>
    <name evidence="1" type="ORF">TR119424</name>
</gene>
<name>A0A0X3P7K0_SCHSO</name>
<dbReference type="EMBL" id="GEEE01015284">
    <property type="protein sequence ID" value="JAP47941.1"/>
    <property type="molecule type" value="Transcribed_RNA"/>
</dbReference>
<dbReference type="AlphaFoldDB" id="A0A0X3P7K0"/>
<organism evidence="1">
    <name type="scientific">Schistocephalus solidus</name>
    <name type="common">Tapeworm</name>
    <dbReference type="NCBI Taxonomy" id="70667"/>
    <lineage>
        <taxon>Eukaryota</taxon>
        <taxon>Metazoa</taxon>
        <taxon>Spiralia</taxon>
        <taxon>Lophotrochozoa</taxon>
        <taxon>Platyhelminthes</taxon>
        <taxon>Cestoda</taxon>
        <taxon>Eucestoda</taxon>
        <taxon>Diphyllobothriidea</taxon>
        <taxon>Diphyllobothriidae</taxon>
        <taxon>Schistocephalus</taxon>
    </lineage>
</organism>
<accession>A0A0X3P7K0</accession>
<evidence type="ECO:0000313" key="1">
    <source>
        <dbReference type="EMBL" id="JAP47941.1"/>
    </source>
</evidence>